<feature type="repeat" description="WD" evidence="3">
    <location>
        <begin position="1229"/>
        <end position="1272"/>
    </location>
</feature>
<dbReference type="CDD" id="cd00200">
    <property type="entry name" value="WD40"/>
    <property type="match status" value="4"/>
</dbReference>
<feature type="repeat" description="WD" evidence="3">
    <location>
        <begin position="643"/>
        <end position="686"/>
    </location>
</feature>
<sequence>MHGTPVRCVTLMLDIWCAAQVAEVVRAEVPQWLSDVDAAGARLVVVVATSAADSEWPHAFPAAFARAADHLASGGYSQPELRLETLVRVMRADPRQPAAQTVTCHLAGAEEPAGFLPNPRYEPGLAGVDVRRQDELWRDRARWSADDSGRFAPAIESFVGRSRALTDLCHWLITSNHPCVVAGEPGSGKTAVLTVLAALSDPARRAAVPLDPLPDAAMPVTGRIPAVIDAAHRSAEDVFADIAAAVEIPAATVGDLVDALIAARRMVTILVDGVDEALDPAELTRYVLRPFADDPSAALRLLVGARAYLAPVLGPDVEVIDLDAAGYADPAGMDALVRTVLVEAYPDSPYRTAAEAVVTETARAIVEASGSSFLMAQVVAQTTAASVTPGVAPQWHKELPHTLRDAVYQDLQRRLGPDARRAADLLLPLVYVQGPGLPWEDLWPRLAIALASDARYSNEDLVWLRDAAGRYVTEGRSGDRSVYRLANRALAPCLDDGRDAGSDHAAIMQVVAEYVPRRDDGSPDWGRAHPYARHHLAGHAIPARRVDDLLTDVGFLLATPLPQVRAALDSAESAEGRAAADAYRRAMGRMRTTPPAEHAAYLELAARCGGPPALADALAGSGTSRPWSVPWANWRPPMPHRTLTGHAAGTMSVAVGRLDGRPIVVSGSDDHTVRVWDLATGKPVGEPLTGHTGGITAVATGILGNIPIAVTGSDDRTVRVWNLRTGTAIGNPLVGHTAGGLSLAVGGPAADPMIVSGGDDWTVRVWDARTGRALHDPLVGHTGGVTSMAIGALDGDPIAVSASRDGTVRVWNLLTGEPVQPVGNPFSGHRGAVAAVALSEIDGQPVVVSGGDDHTIRVWSVVTGAPVGTPMGGHTDGVTALASGELDGMPVVVSGSRDHTIRVWNLTTATGIGDPLVGHVGGVTSVALVQFSGHPVAVSASHDHTVRVWDSVERHIGRPFTGHTDSVMSVACGTLKGNPVAVSGSADYSLRIWDLITGYPVGRRLTGHQGGIWTVAWGRLRGRPIAVSGSADHRIRVWDLETQRPIGEPFTGHTGWIWSVALGELSGRPIVVSGADDHSVRVWDLATGIPARDPLVGHTSGVTAVAFGEFGGRPIALSGSHDATVQVWNLTTGRPIVDPLTGHTGAVWAVALGVLDGQPVVISGGADRTVRIWDLRTGSPIGGPLAGHTEAVYSLAVTELAGQPVAVSGSDDESVRIWDLSQRLVGKPLRGHTAGVRTVAVTHVAERPVCVSGSHDRTLRVWDLTTRTAISRAAVGGAHDVRAVAIGRLHDSPILVSGGADDAVRIFDLATGAPVGRPIVGHTNVVEAVAVAQVGDRPMLLSAGQDHTVRTWDPASGSPLSPPRREHSDDVVALAVGLADNRAVAVSSSRDHTLRVWDLVTGAAMGAALTGHTSGVQAVAIGQLDDIPIAVSGGDDHTVRVWDLRTGQPLCDPLTGHIVDVTAVAIGEVDGHPVAMSAGSDGSLLLWQLDAGHRRGWRLRRGREPAVIRDMHVDHRVDALALHLTDRSFVVAGGTAVERRSLDDDDDVRRIDVLGDVRAVAASENLVGVGTTRGLLVLDLAPGPAPPRAEG</sequence>
<dbReference type="InterPro" id="IPR015943">
    <property type="entry name" value="WD40/YVTN_repeat-like_dom_sf"/>
</dbReference>
<evidence type="ECO:0000256" key="3">
    <source>
        <dbReference type="PROSITE-ProRule" id="PRU00221"/>
    </source>
</evidence>
<feature type="repeat" description="WD" evidence="3">
    <location>
        <begin position="1185"/>
        <end position="1221"/>
    </location>
</feature>
<gene>
    <name evidence="4" type="ORF">GCM10009682_01300</name>
</gene>
<dbReference type="InterPro" id="IPR020472">
    <property type="entry name" value="WD40_PAC1"/>
</dbReference>
<comment type="caution">
    <text evidence="4">The sequence shown here is derived from an EMBL/GenBank/DDBJ whole genome shotgun (WGS) entry which is preliminary data.</text>
</comment>
<feature type="repeat" description="WD" evidence="3">
    <location>
        <begin position="960"/>
        <end position="1003"/>
    </location>
</feature>
<evidence type="ECO:0008006" key="6">
    <source>
        <dbReference type="Google" id="ProtNLM"/>
    </source>
</evidence>
<feature type="repeat" description="WD" evidence="3">
    <location>
        <begin position="1319"/>
        <end position="1362"/>
    </location>
</feature>
<feature type="repeat" description="WD" evidence="3">
    <location>
        <begin position="871"/>
        <end position="914"/>
    </location>
</feature>
<proteinExistence type="predicted"/>
<feature type="repeat" description="WD" evidence="3">
    <location>
        <begin position="1095"/>
        <end position="1138"/>
    </location>
</feature>
<dbReference type="InterPro" id="IPR027417">
    <property type="entry name" value="P-loop_NTPase"/>
</dbReference>
<dbReference type="EMBL" id="BAAALT010000003">
    <property type="protein sequence ID" value="GAA1782967.1"/>
    <property type="molecule type" value="Genomic_DNA"/>
</dbReference>
<keyword evidence="1 3" id="KW-0853">WD repeat</keyword>
<evidence type="ECO:0000256" key="1">
    <source>
        <dbReference type="ARBA" id="ARBA00022574"/>
    </source>
</evidence>
<feature type="repeat" description="WD" evidence="3">
    <location>
        <begin position="826"/>
        <end position="869"/>
    </location>
</feature>
<evidence type="ECO:0000313" key="5">
    <source>
        <dbReference type="Proteomes" id="UP001500218"/>
    </source>
</evidence>
<dbReference type="SMART" id="SM00320">
    <property type="entry name" value="WD40"/>
    <property type="match status" value="19"/>
</dbReference>
<dbReference type="InterPro" id="IPR036322">
    <property type="entry name" value="WD40_repeat_dom_sf"/>
</dbReference>
<feature type="repeat" description="WD" evidence="3">
    <location>
        <begin position="916"/>
        <end position="950"/>
    </location>
</feature>
<dbReference type="PANTHER" id="PTHR19848">
    <property type="entry name" value="WD40 REPEAT PROTEIN"/>
    <property type="match status" value="1"/>
</dbReference>
<name>A0ABP4XK55_9ACTN</name>
<dbReference type="Gene3D" id="2.130.10.10">
    <property type="entry name" value="YVTN repeat-like/Quinoprotein amine dehydrogenase"/>
    <property type="match status" value="5"/>
</dbReference>
<keyword evidence="5" id="KW-1185">Reference proteome</keyword>
<dbReference type="PROSITE" id="PS50294">
    <property type="entry name" value="WD_REPEATS_REGION"/>
    <property type="match status" value="13"/>
</dbReference>
<accession>A0ABP4XK55</accession>
<dbReference type="Pfam" id="PF00400">
    <property type="entry name" value="WD40"/>
    <property type="match status" value="17"/>
</dbReference>
<feature type="repeat" description="WD" evidence="3">
    <location>
        <begin position="778"/>
        <end position="821"/>
    </location>
</feature>
<feature type="repeat" description="WD" evidence="3">
    <location>
        <begin position="1140"/>
        <end position="1183"/>
    </location>
</feature>
<protein>
    <recommendedName>
        <fullName evidence="6">WD40 repeat protein</fullName>
    </recommendedName>
</protein>
<dbReference type="InterPro" id="IPR001680">
    <property type="entry name" value="WD40_rpt"/>
</dbReference>
<evidence type="ECO:0000313" key="4">
    <source>
        <dbReference type="EMBL" id="GAA1782967.1"/>
    </source>
</evidence>
<feature type="repeat" description="WD" evidence="3">
    <location>
        <begin position="688"/>
        <end position="731"/>
    </location>
</feature>
<dbReference type="InterPro" id="IPR019775">
    <property type="entry name" value="WD40_repeat_CS"/>
</dbReference>
<dbReference type="PROSITE" id="PS50082">
    <property type="entry name" value="WD_REPEATS_2"/>
    <property type="match status" value="17"/>
</dbReference>
<dbReference type="PROSITE" id="PS00678">
    <property type="entry name" value="WD_REPEATS_1"/>
    <property type="match status" value="14"/>
</dbReference>
<feature type="repeat" description="WD" evidence="3">
    <location>
        <begin position="1050"/>
        <end position="1093"/>
    </location>
</feature>
<feature type="repeat" description="WD" evidence="3">
    <location>
        <begin position="1005"/>
        <end position="1048"/>
    </location>
</feature>
<dbReference type="SUPFAM" id="SSF52540">
    <property type="entry name" value="P-loop containing nucleoside triphosphate hydrolases"/>
    <property type="match status" value="1"/>
</dbReference>
<dbReference type="PRINTS" id="PR00320">
    <property type="entry name" value="GPROTEINBRPT"/>
</dbReference>
<feature type="repeat" description="WD" evidence="3">
    <location>
        <begin position="1409"/>
        <end position="1452"/>
    </location>
</feature>
<dbReference type="Proteomes" id="UP001500218">
    <property type="component" value="Unassembled WGS sequence"/>
</dbReference>
<organism evidence="4 5">
    <name type="scientific">Luedemannella flava</name>
    <dbReference type="NCBI Taxonomy" id="349316"/>
    <lineage>
        <taxon>Bacteria</taxon>
        <taxon>Bacillati</taxon>
        <taxon>Actinomycetota</taxon>
        <taxon>Actinomycetes</taxon>
        <taxon>Micromonosporales</taxon>
        <taxon>Micromonosporaceae</taxon>
        <taxon>Luedemannella</taxon>
    </lineage>
</organism>
<feature type="repeat" description="WD" evidence="3">
    <location>
        <begin position="1364"/>
        <end position="1407"/>
    </location>
</feature>
<keyword evidence="2" id="KW-0677">Repeat</keyword>
<reference evidence="5" key="1">
    <citation type="journal article" date="2019" name="Int. J. Syst. Evol. Microbiol.">
        <title>The Global Catalogue of Microorganisms (GCM) 10K type strain sequencing project: providing services to taxonomists for standard genome sequencing and annotation.</title>
        <authorList>
            <consortium name="The Broad Institute Genomics Platform"/>
            <consortium name="The Broad Institute Genome Sequencing Center for Infectious Disease"/>
            <person name="Wu L."/>
            <person name="Ma J."/>
        </authorList>
    </citation>
    <scope>NUCLEOTIDE SEQUENCE [LARGE SCALE GENOMIC DNA]</scope>
    <source>
        <strain evidence="5">JCM 13250</strain>
    </source>
</reference>
<evidence type="ECO:0000256" key="2">
    <source>
        <dbReference type="ARBA" id="ARBA00022737"/>
    </source>
</evidence>
<dbReference type="SUPFAM" id="SSF50978">
    <property type="entry name" value="WD40 repeat-like"/>
    <property type="match status" value="4"/>
</dbReference>
<dbReference type="PANTHER" id="PTHR19848:SF8">
    <property type="entry name" value="F-BOX AND WD REPEAT DOMAIN CONTAINING 7"/>
    <property type="match status" value="1"/>
</dbReference>
<feature type="repeat" description="WD" evidence="3">
    <location>
        <begin position="733"/>
        <end position="776"/>
    </location>
</feature>